<organism evidence="2 3">
    <name type="scientific">Asbolus verrucosus</name>
    <name type="common">Desert ironclad beetle</name>
    <dbReference type="NCBI Taxonomy" id="1661398"/>
    <lineage>
        <taxon>Eukaryota</taxon>
        <taxon>Metazoa</taxon>
        <taxon>Ecdysozoa</taxon>
        <taxon>Arthropoda</taxon>
        <taxon>Hexapoda</taxon>
        <taxon>Insecta</taxon>
        <taxon>Pterygota</taxon>
        <taxon>Neoptera</taxon>
        <taxon>Endopterygota</taxon>
        <taxon>Coleoptera</taxon>
        <taxon>Polyphaga</taxon>
        <taxon>Cucujiformia</taxon>
        <taxon>Tenebrionidae</taxon>
        <taxon>Pimeliinae</taxon>
        <taxon>Asbolus</taxon>
    </lineage>
</organism>
<keyword evidence="1" id="KW-1133">Transmembrane helix</keyword>
<gene>
    <name evidence="2" type="ORF">BDFB_012720</name>
</gene>
<evidence type="ECO:0008006" key="4">
    <source>
        <dbReference type="Google" id="ProtNLM"/>
    </source>
</evidence>
<dbReference type="Proteomes" id="UP000292052">
    <property type="component" value="Unassembled WGS sequence"/>
</dbReference>
<protein>
    <recommendedName>
        <fullName evidence="4">7tm 7 domain containing protein</fullName>
    </recommendedName>
</protein>
<dbReference type="AlphaFoldDB" id="A0A482VQI8"/>
<reference evidence="2 3" key="1">
    <citation type="submission" date="2017-03" db="EMBL/GenBank/DDBJ databases">
        <title>Genome of the blue death feigning beetle - Asbolus verrucosus.</title>
        <authorList>
            <person name="Rider S.D."/>
        </authorList>
    </citation>
    <scope>NUCLEOTIDE SEQUENCE [LARGE SCALE GENOMIC DNA]</scope>
    <source>
        <strain evidence="2">Butters</strain>
        <tissue evidence="2">Head and leg muscle</tissue>
    </source>
</reference>
<evidence type="ECO:0000313" key="2">
    <source>
        <dbReference type="EMBL" id="RZC35004.1"/>
    </source>
</evidence>
<keyword evidence="1" id="KW-0812">Transmembrane</keyword>
<name>A0A482VQI8_ASBVE</name>
<dbReference type="OrthoDB" id="6711906at2759"/>
<feature type="transmembrane region" description="Helical" evidence="1">
    <location>
        <begin position="147"/>
        <end position="164"/>
    </location>
</feature>
<feature type="transmembrane region" description="Helical" evidence="1">
    <location>
        <begin position="63"/>
        <end position="81"/>
    </location>
</feature>
<comment type="caution">
    <text evidence="2">The sequence shown here is derived from an EMBL/GenBank/DDBJ whole genome shotgun (WGS) entry which is preliminary data.</text>
</comment>
<sequence>MYSSFFTIAIACVVLKLLLSRYRYQLFLMSQKGLFLCDILRTLRIIKYNIFVLKDTVITFNDVFGWTILFSMFFGLTRTFLYCDRLIKGSSFALNYQSMFFSQTRLIGLTSIPSTEEKKLQCHVYMFHHNRPEFTMANFFSINRSSIFLNCVITFLVVVLQINLD</sequence>
<keyword evidence="1" id="KW-0472">Membrane</keyword>
<accession>A0A482VQI8</accession>
<proteinExistence type="predicted"/>
<keyword evidence="3" id="KW-1185">Reference proteome</keyword>
<dbReference type="EMBL" id="QDEB01074954">
    <property type="protein sequence ID" value="RZC35004.1"/>
    <property type="molecule type" value="Genomic_DNA"/>
</dbReference>
<evidence type="ECO:0000256" key="1">
    <source>
        <dbReference type="SAM" id="Phobius"/>
    </source>
</evidence>
<evidence type="ECO:0000313" key="3">
    <source>
        <dbReference type="Proteomes" id="UP000292052"/>
    </source>
</evidence>